<keyword evidence="4" id="KW-1185">Reference proteome</keyword>
<sequence length="311" mass="32490">MNTTTYDRSHPSPAPAGLGGNAVARFVRRRPLTAFLVWFFTVGQALVFAPLVARGHGVELPAQVFVVASTLIGLLLPAVVITRVVDGPAGLRQLWRRAVEVWVSARWYALALAGMPALATGLALAFFGAPTAALSTGALVSALVFGLLMQTVVSLVPNNWAEEVAWMGFVQARLQVRTTPMRAAALTAPLFALQHVALVVGSPLPMAVALMAFLIVVNIPIRALMGFAYNRTGSLLLVGLLHAAGNGVAGGSGFGAGFFARLYPDQPFASLMHLLALAVIGLVAITGTRARLGASHRRPTQATVSMPGSAA</sequence>
<dbReference type="GO" id="GO:0080120">
    <property type="term" value="P:CAAX-box protein maturation"/>
    <property type="evidence" value="ECO:0007669"/>
    <property type="project" value="UniProtKB-ARBA"/>
</dbReference>
<dbReference type="GO" id="GO:0006508">
    <property type="term" value="P:proteolysis"/>
    <property type="evidence" value="ECO:0007669"/>
    <property type="project" value="UniProtKB-KW"/>
</dbReference>
<organism evidence="3 4">
    <name type="scientific">Geodermatophilus aquaeductus</name>
    <dbReference type="NCBI Taxonomy" id="1564161"/>
    <lineage>
        <taxon>Bacteria</taxon>
        <taxon>Bacillati</taxon>
        <taxon>Actinomycetota</taxon>
        <taxon>Actinomycetes</taxon>
        <taxon>Geodermatophilales</taxon>
        <taxon>Geodermatophilaceae</taxon>
        <taxon>Geodermatophilus</taxon>
    </lineage>
</organism>
<evidence type="ECO:0000256" key="1">
    <source>
        <dbReference type="SAM" id="Phobius"/>
    </source>
</evidence>
<evidence type="ECO:0000313" key="4">
    <source>
        <dbReference type="Proteomes" id="UP000317484"/>
    </source>
</evidence>
<keyword evidence="3" id="KW-0378">Hydrolase</keyword>
<dbReference type="GO" id="GO:0004175">
    <property type="term" value="F:endopeptidase activity"/>
    <property type="evidence" value="ECO:0007669"/>
    <property type="project" value="UniProtKB-ARBA"/>
</dbReference>
<evidence type="ECO:0000313" key="3">
    <source>
        <dbReference type="EMBL" id="SMO81031.1"/>
    </source>
</evidence>
<feature type="transmembrane region" description="Helical" evidence="1">
    <location>
        <begin position="107"/>
        <end position="127"/>
    </location>
</feature>
<feature type="transmembrane region" description="Helical" evidence="1">
    <location>
        <begin position="206"/>
        <end position="224"/>
    </location>
</feature>
<feature type="transmembrane region" description="Helical" evidence="1">
    <location>
        <begin position="139"/>
        <end position="160"/>
    </location>
</feature>
<keyword evidence="1" id="KW-0472">Membrane</keyword>
<gene>
    <name evidence="3" type="ORF">SAMN06273567_104384</name>
</gene>
<dbReference type="EMBL" id="FXTJ01000004">
    <property type="protein sequence ID" value="SMO81031.1"/>
    <property type="molecule type" value="Genomic_DNA"/>
</dbReference>
<feature type="transmembrane region" description="Helical" evidence="1">
    <location>
        <begin position="181"/>
        <end position="200"/>
    </location>
</feature>
<feature type="transmembrane region" description="Helical" evidence="1">
    <location>
        <begin position="35"/>
        <end position="53"/>
    </location>
</feature>
<feature type="domain" description="CAAX prenyl protease 2/Lysostaphin resistance protein A-like" evidence="2">
    <location>
        <begin position="147"/>
        <end position="247"/>
    </location>
</feature>
<reference evidence="3 4" key="1">
    <citation type="submission" date="2017-05" db="EMBL/GenBank/DDBJ databases">
        <authorList>
            <person name="Varghese N."/>
            <person name="Submissions S."/>
        </authorList>
    </citation>
    <scope>NUCLEOTIDE SEQUENCE [LARGE SCALE GENOMIC DNA]</scope>
    <source>
        <strain evidence="3 4">DSM 46834</strain>
    </source>
</reference>
<dbReference type="AlphaFoldDB" id="A0A521EC31"/>
<feature type="transmembrane region" description="Helical" evidence="1">
    <location>
        <begin position="236"/>
        <end position="262"/>
    </location>
</feature>
<accession>A0A521EC31</accession>
<feature type="transmembrane region" description="Helical" evidence="1">
    <location>
        <begin position="65"/>
        <end position="86"/>
    </location>
</feature>
<dbReference type="Pfam" id="PF02517">
    <property type="entry name" value="Rce1-like"/>
    <property type="match status" value="1"/>
</dbReference>
<dbReference type="InterPro" id="IPR003675">
    <property type="entry name" value="Rce1/LyrA-like_dom"/>
</dbReference>
<proteinExistence type="predicted"/>
<name>A0A521EC31_9ACTN</name>
<dbReference type="RefSeq" id="WP_142458959.1">
    <property type="nucleotide sequence ID" value="NZ_FXTJ01000004.1"/>
</dbReference>
<keyword evidence="3" id="KW-0645">Protease</keyword>
<keyword evidence="1" id="KW-0812">Transmembrane</keyword>
<dbReference type="Proteomes" id="UP000317484">
    <property type="component" value="Unassembled WGS sequence"/>
</dbReference>
<evidence type="ECO:0000259" key="2">
    <source>
        <dbReference type="Pfam" id="PF02517"/>
    </source>
</evidence>
<feature type="transmembrane region" description="Helical" evidence="1">
    <location>
        <begin position="268"/>
        <end position="288"/>
    </location>
</feature>
<keyword evidence="1" id="KW-1133">Transmembrane helix</keyword>
<protein>
    <submittedName>
        <fullName evidence="3">CAAX protease self-immunity</fullName>
    </submittedName>
</protein>